<evidence type="ECO:0000313" key="10">
    <source>
        <dbReference type="Proteomes" id="UP000751190"/>
    </source>
</evidence>
<dbReference type="PANTHER" id="PTHR10252:SF8">
    <property type="entry name" value="NUCLEAR TRANSCRIPTION FACTOR Y SUBUNIT GAMMA"/>
    <property type="match status" value="1"/>
</dbReference>
<evidence type="ECO:0000256" key="2">
    <source>
        <dbReference type="ARBA" id="ARBA00023015"/>
    </source>
</evidence>
<evidence type="ECO:0000256" key="5">
    <source>
        <dbReference type="ARBA" id="ARBA00023242"/>
    </source>
</evidence>
<keyword evidence="2" id="KW-0805">Transcription regulation</keyword>
<evidence type="ECO:0000313" key="9">
    <source>
        <dbReference type="EMBL" id="KAG8466575.1"/>
    </source>
</evidence>
<keyword evidence="4" id="KW-0804">Transcription</keyword>
<organism evidence="9 10">
    <name type="scientific">Diacronema lutheri</name>
    <name type="common">Unicellular marine alga</name>
    <name type="synonym">Monochrysis lutheri</name>
    <dbReference type="NCBI Taxonomy" id="2081491"/>
    <lineage>
        <taxon>Eukaryota</taxon>
        <taxon>Haptista</taxon>
        <taxon>Haptophyta</taxon>
        <taxon>Pavlovophyceae</taxon>
        <taxon>Pavlovales</taxon>
        <taxon>Pavlovaceae</taxon>
        <taxon>Diacronema</taxon>
    </lineage>
</organism>
<evidence type="ECO:0000256" key="1">
    <source>
        <dbReference type="ARBA" id="ARBA00004123"/>
    </source>
</evidence>
<dbReference type="Pfam" id="PF00808">
    <property type="entry name" value="CBFD_NFYB_HMF"/>
    <property type="match status" value="1"/>
</dbReference>
<dbReference type="GO" id="GO:0000981">
    <property type="term" value="F:DNA-binding transcription factor activity, RNA polymerase II-specific"/>
    <property type="evidence" value="ECO:0007669"/>
    <property type="project" value="TreeGrafter"/>
</dbReference>
<dbReference type="InterPro" id="IPR009072">
    <property type="entry name" value="Histone-fold"/>
</dbReference>
<dbReference type="PANTHER" id="PTHR10252">
    <property type="entry name" value="HISTONE-LIKE TRANSCRIPTION FACTOR CCAAT-RELATED"/>
    <property type="match status" value="1"/>
</dbReference>
<dbReference type="GO" id="GO:0046982">
    <property type="term" value="F:protein heterodimerization activity"/>
    <property type="evidence" value="ECO:0007669"/>
    <property type="project" value="InterPro"/>
</dbReference>
<comment type="similarity">
    <text evidence="6">Belongs to the NFYC/HAP5 subunit family.</text>
</comment>
<feature type="compositionally biased region" description="Basic and acidic residues" evidence="7">
    <location>
        <begin position="102"/>
        <end position="115"/>
    </location>
</feature>
<evidence type="ECO:0000256" key="7">
    <source>
        <dbReference type="SAM" id="MobiDB-lite"/>
    </source>
</evidence>
<comment type="subcellular location">
    <subcellularLocation>
        <location evidence="1">Nucleus</location>
    </subcellularLocation>
</comment>
<sequence length="231" mass="25314">MASFDAHDLELLMPGADLLPGDADLLTGPDANSFIEDVFKTLLDECAEPDVDNFPRLGEVGDGADDLHAPAEDLRRSDTNEISNVAPPAPPSAVTCVPPPRVHRDPDEPLLHLSDRTNSDKANAIKAHCQKRAREIIDPRHKHDLPIARVKRLMKEHSCENPNAIAADVPGMLARAVEMFVLHVAAQGSLVAIEQGRCVLQARDVKVVLDRDPQYAFLQEIYDECSQANRA</sequence>
<keyword evidence="5" id="KW-0539">Nucleus</keyword>
<gene>
    <name evidence="9" type="ORF">KFE25_007954</name>
</gene>
<dbReference type="InterPro" id="IPR003958">
    <property type="entry name" value="CBFA_NFYB_domain"/>
</dbReference>
<accession>A0A8J5XRH1</accession>
<evidence type="ECO:0000256" key="3">
    <source>
        <dbReference type="ARBA" id="ARBA00023125"/>
    </source>
</evidence>
<evidence type="ECO:0000256" key="6">
    <source>
        <dbReference type="ARBA" id="ARBA00038129"/>
    </source>
</evidence>
<dbReference type="EMBL" id="JAGTXO010000007">
    <property type="protein sequence ID" value="KAG8466575.1"/>
    <property type="molecule type" value="Genomic_DNA"/>
</dbReference>
<reference evidence="9" key="1">
    <citation type="submission" date="2021-05" db="EMBL/GenBank/DDBJ databases">
        <title>The genome of the haptophyte Pavlova lutheri (Diacronema luteri, Pavlovales) - a model for lipid biosynthesis in eukaryotic algae.</title>
        <authorList>
            <person name="Hulatt C.J."/>
            <person name="Posewitz M.C."/>
        </authorList>
    </citation>
    <scope>NUCLEOTIDE SEQUENCE</scope>
    <source>
        <strain evidence="9">NIVA-4/92</strain>
    </source>
</reference>
<keyword evidence="3" id="KW-0238">DNA-binding</keyword>
<dbReference type="AlphaFoldDB" id="A0A8J5XRH1"/>
<dbReference type="Gene3D" id="1.10.20.10">
    <property type="entry name" value="Histone, subunit A"/>
    <property type="match status" value="1"/>
</dbReference>
<protein>
    <recommendedName>
        <fullName evidence="8">Transcription factor CBF/NF-Y/archaeal histone domain-containing protein</fullName>
    </recommendedName>
</protein>
<dbReference type="GO" id="GO:0005634">
    <property type="term" value="C:nucleus"/>
    <property type="evidence" value="ECO:0007669"/>
    <property type="project" value="UniProtKB-SubCell"/>
</dbReference>
<comment type="caution">
    <text evidence="9">The sequence shown here is derived from an EMBL/GenBank/DDBJ whole genome shotgun (WGS) entry which is preliminary data.</text>
</comment>
<dbReference type="Proteomes" id="UP000751190">
    <property type="component" value="Unassembled WGS sequence"/>
</dbReference>
<feature type="domain" description="Transcription factor CBF/NF-Y/archaeal histone" evidence="8">
    <location>
        <begin position="145"/>
        <end position="209"/>
    </location>
</feature>
<dbReference type="InterPro" id="IPR050568">
    <property type="entry name" value="Transcr_DNA_Rep_Reg"/>
</dbReference>
<dbReference type="SUPFAM" id="SSF47113">
    <property type="entry name" value="Histone-fold"/>
    <property type="match status" value="1"/>
</dbReference>
<dbReference type="OrthoDB" id="653904at2759"/>
<feature type="region of interest" description="Disordered" evidence="7">
    <location>
        <begin position="80"/>
        <end position="115"/>
    </location>
</feature>
<name>A0A8J5XRH1_DIALT</name>
<keyword evidence="10" id="KW-1185">Reference proteome</keyword>
<dbReference type="GO" id="GO:0000978">
    <property type="term" value="F:RNA polymerase II cis-regulatory region sequence-specific DNA binding"/>
    <property type="evidence" value="ECO:0007669"/>
    <property type="project" value="TreeGrafter"/>
</dbReference>
<proteinExistence type="inferred from homology"/>
<evidence type="ECO:0000256" key="4">
    <source>
        <dbReference type="ARBA" id="ARBA00023163"/>
    </source>
</evidence>
<evidence type="ECO:0000259" key="8">
    <source>
        <dbReference type="Pfam" id="PF00808"/>
    </source>
</evidence>